<dbReference type="EMBL" id="WJXA01000003">
    <property type="protein sequence ID" value="KAF7148649.1"/>
    <property type="molecule type" value="Genomic_DNA"/>
</dbReference>
<proteinExistence type="predicted"/>
<gene>
    <name evidence="1" type="ORF">RHSIM_Rhsim03G0129500</name>
</gene>
<name>A0A834LUL9_RHOSS</name>
<evidence type="ECO:0000313" key="2">
    <source>
        <dbReference type="Proteomes" id="UP000626092"/>
    </source>
</evidence>
<reference evidence="1" key="1">
    <citation type="submission" date="2019-11" db="EMBL/GenBank/DDBJ databases">
        <authorList>
            <person name="Liu Y."/>
            <person name="Hou J."/>
            <person name="Li T.-Q."/>
            <person name="Guan C.-H."/>
            <person name="Wu X."/>
            <person name="Wu H.-Z."/>
            <person name="Ling F."/>
            <person name="Zhang R."/>
            <person name="Shi X.-G."/>
            <person name="Ren J.-P."/>
            <person name="Chen E.-F."/>
            <person name="Sun J.-M."/>
        </authorList>
    </citation>
    <scope>NUCLEOTIDE SEQUENCE</scope>
    <source>
        <strain evidence="1">Adult_tree_wgs_1</strain>
        <tissue evidence="1">Leaves</tissue>
    </source>
</reference>
<protein>
    <submittedName>
        <fullName evidence="1">Uncharacterized protein</fullName>
    </submittedName>
</protein>
<comment type="caution">
    <text evidence="1">The sequence shown here is derived from an EMBL/GenBank/DDBJ whole genome shotgun (WGS) entry which is preliminary data.</text>
</comment>
<dbReference type="AlphaFoldDB" id="A0A834LUL9"/>
<accession>A0A834LUL9</accession>
<evidence type="ECO:0000313" key="1">
    <source>
        <dbReference type="EMBL" id="KAF7148649.1"/>
    </source>
</evidence>
<keyword evidence="2" id="KW-1185">Reference proteome</keyword>
<organism evidence="1 2">
    <name type="scientific">Rhododendron simsii</name>
    <name type="common">Sims's rhododendron</name>
    <dbReference type="NCBI Taxonomy" id="118357"/>
    <lineage>
        <taxon>Eukaryota</taxon>
        <taxon>Viridiplantae</taxon>
        <taxon>Streptophyta</taxon>
        <taxon>Embryophyta</taxon>
        <taxon>Tracheophyta</taxon>
        <taxon>Spermatophyta</taxon>
        <taxon>Magnoliopsida</taxon>
        <taxon>eudicotyledons</taxon>
        <taxon>Gunneridae</taxon>
        <taxon>Pentapetalae</taxon>
        <taxon>asterids</taxon>
        <taxon>Ericales</taxon>
        <taxon>Ericaceae</taxon>
        <taxon>Ericoideae</taxon>
        <taxon>Rhodoreae</taxon>
        <taxon>Rhododendron</taxon>
    </lineage>
</organism>
<dbReference type="Proteomes" id="UP000626092">
    <property type="component" value="Unassembled WGS sequence"/>
</dbReference>
<sequence>MMVSTLTFGRINGSPPSLTSLWCLKSLQIARVAYDLDDAKGKWNISLLKHVSNDEFKAITSIPILINRDPDKLVWHSAPMETIVSRVVSVSHLYAVQKSEGETKVILKPNMQEHLEGYMKNGYIPQNQELLGRVFSKNILASKENLFSRRCVASSACPV</sequence>